<sequence length="493" mass="55248">MSASFASSDSNQSPLKLPTKPFDHSFIHDSLSDLSNNTLARLVEWAKLLPKSEWPPLMYSAKILHLNFLEELLSSSGVVFRKAINGNGKEDGDLKGCELEISSPEAFVALRHWRRSAIFQPIHSILFIVSGRQTEWPVQMGAILDFLHSLPTDSDDVYFSELDVYMDGTADGSVLDGSLIVNLAQAAFRSRCASFTLHTSDNNFALLPVAENSSVGTPHLESRLRTLRFNTSLLSNPHFLRFLRTWSSSWNNLAGLHLCFTCPASPNWPSFISLLRLPNLLHALLSAPDPESLFNFFGAHHKVITFELSNTGLLGFWPCPSAPLLQLKSLKLLTGPAQDVDRFLQLFLVPSALHIDLELDTEDPNDTRRAIFDTPAHLKFFRALAGRDLSRGALHIKFPDVDCFTEPFFELSEDIVIRPERAIRVVGVHVTLHCFDSVSVSMLLPIVSRWVLLFPCLEYMTLLSTCFEISDLEIRDFLSSITMVKPELSICFC</sequence>
<name>A0A0H2QY69_9AGAM</name>
<evidence type="ECO:0000313" key="1">
    <source>
        <dbReference type="EMBL" id="KLO04505.1"/>
    </source>
</evidence>
<keyword evidence="2" id="KW-1185">Reference proteome</keyword>
<dbReference type="InParanoid" id="A0A0H2QY69"/>
<evidence type="ECO:0000313" key="2">
    <source>
        <dbReference type="Proteomes" id="UP000053477"/>
    </source>
</evidence>
<dbReference type="AlphaFoldDB" id="A0A0H2QY69"/>
<dbReference type="EMBL" id="KQ086518">
    <property type="protein sequence ID" value="KLO04505.1"/>
    <property type="molecule type" value="Genomic_DNA"/>
</dbReference>
<protein>
    <recommendedName>
        <fullName evidence="3">F-box domain-containing protein</fullName>
    </recommendedName>
</protein>
<gene>
    <name evidence="1" type="ORF">SCHPADRAFT_1003276</name>
</gene>
<accession>A0A0H2QY69</accession>
<dbReference type="Proteomes" id="UP000053477">
    <property type="component" value="Unassembled WGS sequence"/>
</dbReference>
<reference evidence="1 2" key="1">
    <citation type="submission" date="2015-04" db="EMBL/GenBank/DDBJ databases">
        <title>Complete genome sequence of Schizopora paradoxa KUC8140, a cosmopolitan wood degrader in East Asia.</title>
        <authorList>
            <consortium name="DOE Joint Genome Institute"/>
            <person name="Min B."/>
            <person name="Park H."/>
            <person name="Jang Y."/>
            <person name="Kim J.-J."/>
            <person name="Kim K.H."/>
            <person name="Pangilinan J."/>
            <person name="Lipzen A."/>
            <person name="Riley R."/>
            <person name="Grigoriev I.V."/>
            <person name="Spatafora J.W."/>
            <person name="Choi I.-G."/>
        </authorList>
    </citation>
    <scope>NUCLEOTIDE SEQUENCE [LARGE SCALE GENOMIC DNA]</scope>
    <source>
        <strain evidence="1 2">KUC8140</strain>
    </source>
</reference>
<evidence type="ECO:0008006" key="3">
    <source>
        <dbReference type="Google" id="ProtNLM"/>
    </source>
</evidence>
<organism evidence="1 2">
    <name type="scientific">Schizopora paradoxa</name>
    <dbReference type="NCBI Taxonomy" id="27342"/>
    <lineage>
        <taxon>Eukaryota</taxon>
        <taxon>Fungi</taxon>
        <taxon>Dikarya</taxon>
        <taxon>Basidiomycota</taxon>
        <taxon>Agaricomycotina</taxon>
        <taxon>Agaricomycetes</taxon>
        <taxon>Hymenochaetales</taxon>
        <taxon>Schizoporaceae</taxon>
        <taxon>Schizopora</taxon>
    </lineage>
</organism>
<proteinExistence type="predicted"/>